<name>A0A7L5BFW7_9HYPH</name>
<evidence type="ECO:0000313" key="1">
    <source>
        <dbReference type="EMBL" id="QIB37804.1"/>
    </source>
</evidence>
<sequence length="129" mass="14077">MRQASLMPLVDPAWLDVLRAEAAKPDRTKKQIGDELGVSRTAISLLCSGTYSAGMNKVQAKIAHKVMALYGQQVWCPHVRDAIAPGTCESHRTAPMAKSDPVKLKQWLACQSCPQNPRNQKKPEAANAV</sequence>
<protein>
    <submittedName>
        <fullName evidence="1">MarR family transcriptional regulator</fullName>
    </submittedName>
</protein>
<dbReference type="Proteomes" id="UP000464865">
    <property type="component" value="Chromosome M15-11"/>
</dbReference>
<accession>A0A7L5BFW7</accession>
<dbReference type="Gene3D" id="1.10.260.40">
    <property type="entry name" value="lambda repressor-like DNA-binding domains"/>
    <property type="match status" value="1"/>
</dbReference>
<dbReference type="InterPro" id="IPR010982">
    <property type="entry name" value="Lambda_DNA-bd_dom_sf"/>
</dbReference>
<dbReference type="KEGG" id="roy:G3A56_07210"/>
<gene>
    <name evidence="1" type="ORF">G3A56_07210</name>
</gene>
<evidence type="ECO:0000313" key="2">
    <source>
        <dbReference type="Proteomes" id="UP000464865"/>
    </source>
</evidence>
<proteinExistence type="predicted"/>
<dbReference type="AlphaFoldDB" id="A0A7L5BFW7"/>
<dbReference type="EMBL" id="CP048632">
    <property type="protein sequence ID" value="QIB37804.1"/>
    <property type="molecule type" value="Genomic_DNA"/>
</dbReference>
<dbReference type="GO" id="GO:0003677">
    <property type="term" value="F:DNA binding"/>
    <property type="evidence" value="ECO:0007669"/>
    <property type="project" value="InterPro"/>
</dbReference>
<keyword evidence="2" id="KW-1185">Reference proteome</keyword>
<organism evidence="1 2">
    <name type="scientific">Rhizobium oryzihabitans</name>
    <dbReference type="NCBI Taxonomy" id="2267833"/>
    <lineage>
        <taxon>Bacteria</taxon>
        <taxon>Pseudomonadati</taxon>
        <taxon>Pseudomonadota</taxon>
        <taxon>Alphaproteobacteria</taxon>
        <taxon>Hyphomicrobiales</taxon>
        <taxon>Rhizobiaceae</taxon>
        <taxon>Rhizobium/Agrobacterium group</taxon>
        <taxon>Rhizobium</taxon>
    </lineage>
</organism>
<reference evidence="1 2" key="1">
    <citation type="submission" date="2020-02" db="EMBL/GenBank/DDBJ databases">
        <title>Plant-Promoting Endophytic Bacterium Rhizobium oryzihabitans sp. nov., Isolated from the Root of Rice.</title>
        <authorList>
            <person name="zhao J."/>
            <person name="Zhang G."/>
        </authorList>
    </citation>
    <scope>NUCLEOTIDE SEQUENCE [LARGE SCALE GENOMIC DNA]</scope>
    <source>
        <strain evidence="1 2">M15</strain>
    </source>
</reference>
<dbReference type="RefSeq" id="WP_035241022.1">
    <property type="nucleotide sequence ID" value="NZ_CP048632.1"/>
</dbReference>